<proteinExistence type="predicted"/>
<dbReference type="AlphaFoldDB" id="G0QZ66"/>
<evidence type="ECO:0000313" key="1">
    <source>
        <dbReference type="EMBL" id="EGR29489.1"/>
    </source>
</evidence>
<accession>G0QZ66</accession>
<protein>
    <submittedName>
        <fullName evidence="1">IQ calmodulin-binding motif family protein, putative</fullName>
    </submittedName>
</protein>
<dbReference type="GeneID" id="14905594"/>
<gene>
    <name evidence="1" type="ORF">IMG5_154720</name>
</gene>
<dbReference type="InParanoid" id="G0QZ66"/>
<name>G0QZ66_ICHMU</name>
<dbReference type="RefSeq" id="XP_004030725.1">
    <property type="nucleotide sequence ID" value="XM_004030677.1"/>
</dbReference>
<dbReference type="EMBL" id="GL984139">
    <property type="protein sequence ID" value="EGR29489.1"/>
    <property type="molecule type" value="Genomic_DNA"/>
</dbReference>
<organism evidence="1 2">
    <name type="scientific">Ichthyophthirius multifiliis</name>
    <name type="common">White spot disease agent</name>
    <name type="synonym">Ich</name>
    <dbReference type="NCBI Taxonomy" id="5932"/>
    <lineage>
        <taxon>Eukaryota</taxon>
        <taxon>Sar</taxon>
        <taxon>Alveolata</taxon>
        <taxon>Ciliophora</taxon>
        <taxon>Intramacronucleata</taxon>
        <taxon>Oligohymenophorea</taxon>
        <taxon>Hymenostomatida</taxon>
        <taxon>Ophryoglenina</taxon>
        <taxon>Ichthyophthirius</taxon>
    </lineage>
</organism>
<dbReference type="Proteomes" id="UP000008983">
    <property type="component" value="Unassembled WGS sequence"/>
</dbReference>
<reference evidence="1 2" key="1">
    <citation type="submission" date="2011-07" db="EMBL/GenBank/DDBJ databases">
        <authorList>
            <person name="Coyne R."/>
            <person name="Brami D."/>
            <person name="Johnson J."/>
            <person name="Hostetler J."/>
            <person name="Hannick L."/>
            <person name="Clark T."/>
            <person name="Cassidy-Hanley D."/>
            <person name="Inman J."/>
        </authorList>
    </citation>
    <scope>NUCLEOTIDE SEQUENCE [LARGE SCALE GENOMIC DNA]</scope>
    <source>
        <strain evidence="1 2">G5</strain>
    </source>
</reference>
<sequence length="72" mass="9171">MEYNDRQENEYFNQCREERLSRMLLTDIYENDYKWQLYEDEKTEFVMELSDYIFEDLVEEMIEQMQKGKKIY</sequence>
<dbReference type="OrthoDB" id="306254at2759"/>
<keyword evidence="2" id="KW-1185">Reference proteome</keyword>
<evidence type="ECO:0000313" key="2">
    <source>
        <dbReference type="Proteomes" id="UP000008983"/>
    </source>
</evidence>